<feature type="repeat" description="TPR" evidence="3">
    <location>
        <begin position="561"/>
        <end position="594"/>
    </location>
</feature>
<organism evidence="4 5">
    <name type="scientific">Adineta steineri</name>
    <dbReference type="NCBI Taxonomy" id="433720"/>
    <lineage>
        <taxon>Eukaryota</taxon>
        <taxon>Metazoa</taxon>
        <taxon>Spiralia</taxon>
        <taxon>Gnathifera</taxon>
        <taxon>Rotifera</taxon>
        <taxon>Eurotatoria</taxon>
        <taxon>Bdelloidea</taxon>
        <taxon>Adinetida</taxon>
        <taxon>Adinetidae</taxon>
        <taxon>Adineta</taxon>
    </lineage>
</organism>
<comment type="caution">
    <text evidence="4">The sequence shown here is derived from an EMBL/GenBank/DDBJ whole genome shotgun (WGS) entry which is preliminary data.</text>
</comment>
<name>A0A814RWC6_9BILA</name>
<dbReference type="PANTHER" id="PTHR45641">
    <property type="entry name" value="TETRATRICOPEPTIDE REPEAT PROTEIN (AFU_ORTHOLOGUE AFUA_6G03870)"/>
    <property type="match status" value="1"/>
</dbReference>
<evidence type="ECO:0000256" key="2">
    <source>
        <dbReference type="ARBA" id="ARBA00022803"/>
    </source>
</evidence>
<sequence>MGNECTQFLTKRLADQSPSLVSYKRHGPLPKQSSPDIHPKDSILKPIEHKKGEPSVILSQYRKPTMIDNYMIIWLVSNLDENENNIKYLKNMFNCFRVFTDIDEFFAFILDMKKEEKVFLILSDIFAEKILSFIHKMCQVLVIYIISNMRSNNDEWIKQYDKIEGIFTNVESICKNVEDKVHLSENDILPNEILNSSQVIIQYLIERILLYEMKYDKNCTSDILNYARQQYPDELDIIDDFEQNYVPSKAIWWYTRKCFVYHIINKAFQMQNLEMLIKVGFFIRDLHQQINESYVKNDKSNIKVVYRGQGISENDLKLILNKQQSLFTFTNFLWTTTDKNNSLRIAQSTKNSPNLFGVLFRIEICSTSRFISLERFSYYLNAKNEFLFSIYSLFRITNIKEIEKNIWQIDLKLINNDDDGDDQQLKDYLKTIKNIEGETAWQQLGFYFIEINQYDKAEELYETLMKSSCLRHSKQLSLVSEQLGLINYKKNHSTNSLLYYKISLKHYLTYLPEDDSNLLPIYLNIGILEKKQKNYYESIKYFKCALNIAVSCSPTDHLQIARIYHHIAEIYEEQKLFGDAIQYYQLALENELNHYPFYHLSIANTYTKIGEIFSETEDYTRSLSYFDKVLKIQKKILSPNHSLLAITNYNIAKALAGLCEYKKSIEYASQAVNIARHSFGSNHENVQLYENYVKKLRRRTLINVVPNGAVYE</sequence>
<dbReference type="Proteomes" id="UP000663891">
    <property type="component" value="Unassembled WGS sequence"/>
</dbReference>
<dbReference type="AlphaFoldDB" id="A0A814RWC6"/>
<keyword evidence="2 3" id="KW-0802">TPR repeat</keyword>
<dbReference type="SUPFAM" id="SSF56399">
    <property type="entry name" value="ADP-ribosylation"/>
    <property type="match status" value="1"/>
</dbReference>
<dbReference type="Gene3D" id="3.90.176.10">
    <property type="entry name" value="Toxin ADP-ribosyltransferase, Chain A, domain 1"/>
    <property type="match status" value="1"/>
</dbReference>
<dbReference type="Gene3D" id="1.25.40.10">
    <property type="entry name" value="Tetratricopeptide repeat domain"/>
    <property type="match status" value="2"/>
</dbReference>
<evidence type="ECO:0000313" key="4">
    <source>
        <dbReference type="EMBL" id="CAF1139869.1"/>
    </source>
</evidence>
<proteinExistence type="predicted"/>
<feature type="repeat" description="TPR" evidence="3">
    <location>
        <begin position="603"/>
        <end position="636"/>
    </location>
</feature>
<dbReference type="InterPro" id="IPR011990">
    <property type="entry name" value="TPR-like_helical_dom_sf"/>
</dbReference>
<protein>
    <submittedName>
        <fullName evidence="4">Uncharacterized protein</fullName>
    </submittedName>
</protein>
<dbReference type="InterPro" id="IPR019734">
    <property type="entry name" value="TPR_rpt"/>
</dbReference>
<dbReference type="EMBL" id="CAJNON010000248">
    <property type="protein sequence ID" value="CAF1139869.1"/>
    <property type="molecule type" value="Genomic_DNA"/>
</dbReference>
<evidence type="ECO:0000256" key="3">
    <source>
        <dbReference type="PROSITE-ProRule" id="PRU00339"/>
    </source>
</evidence>
<dbReference type="PANTHER" id="PTHR45641:SF1">
    <property type="entry name" value="AAA+ ATPASE DOMAIN-CONTAINING PROTEIN"/>
    <property type="match status" value="1"/>
</dbReference>
<reference evidence="4" key="1">
    <citation type="submission" date="2021-02" db="EMBL/GenBank/DDBJ databases">
        <authorList>
            <person name="Nowell W R."/>
        </authorList>
    </citation>
    <scope>NUCLEOTIDE SEQUENCE</scope>
</reference>
<dbReference type="SUPFAM" id="SSF48452">
    <property type="entry name" value="TPR-like"/>
    <property type="match status" value="2"/>
</dbReference>
<keyword evidence="1" id="KW-0677">Repeat</keyword>
<gene>
    <name evidence="4" type="ORF">VCS650_LOCUS22207</name>
</gene>
<dbReference type="OrthoDB" id="5587616at2759"/>
<evidence type="ECO:0000256" key="1">
    <source>
        <dbReference type="ARBA" id="ARBA00022737"/>
    </source>
</evidence>
<dbReference type="Pfam" id="PF13424">
    <property type="entry name" value="TPR_12"/>
    <property type="match status" value="2"/>
</dbReference>
<evidence type="ECO:0000313" key="5">
    <source>
        <dbReference type="Proteomes" id="UP000663891"/>
    </source>
</evidence>
<dbReference type="SMART" id="SM00028">
    <property type="entry name" value="TPR"/>
    <property type="match status" value="4"/>
</dbReference>
<accession>A0A814RWC6</accession>
<dbReference type="PROSITE" id="PS50005">
    <property type="entry name" value="TPR"/>
    <property type="match status" value="2"/>
</dbReference>